<evidence type="ECO:0000259" key="3">
    <source>
        <dbReference type="Pfam" id="PF02230"/>
    </source>
</evidence>
<dbReference type="SUPFAM" id="SSF53474">
    <property type="entry name" value="alpha/beta-Hydrolases"/>
    <property type="match status" value="1"/>
</dbReference>
<accession>A0A381RU11</accession>
<dbReference type="Pfam" id="PF02230">
    <property type="entry name" value="Abhydrolase_2"/>
    <property type="match status" value="1"/>
</dbReference>
<dbReference type="PANTHER" id="PTHR10655">
    <property type="entry name" value="LYSOPHOSPHOLIPASE-RELATED"/>
    <property type="match status" value="1"/>
</dbReference>
<feature type="non-terminal residue" evidence="4">
    <location>
        <position position="1"/>
    </location>
</feature>
<feature type="non-terminal residue" evidence="4">
    <location>
        <position position="184"/>
    </location>
</feature>
<dbReference type="InterPro" id="IPR050565">
    <property type="entry name" value="LYPA1-2/EST-like"/>
</dbReference>
<comment type="similarity">
    <text evidence="1">Belongs to the AB hydrolase superfamily. AB hydrolase 2 family.</text>
</comment>
<dbReference type="PANTHER" id="PTHR10655:SF17">
    <property type="entry name" value="LYSOPHOSPHOLIPASE-LIKE PROTEIN 1"/>
    <property type="match status" value="1"/>
</dbReference>
<dbReference type="Gene3D" id="3.40.50.1820">
    <property type="entry name" value="alpha/beta hydrolase"/>
    <property type="match status" value="1"/>
</dbReference>
<dbReference type="InterPro" id="IPR029058">
    <property type="entry name" value="AB_hydrolase_fold"/>
</dbReference>
<sequence length="184" mass="20139">MADNDPQVLELETGPDPVYSIIFLHGLGADCHDFESLPNMLDLPAGIPIRFVLPDAPMRPITINNGMVMRGWYDIGFDIDRGLCPDGLEDSARMMRTLLDREEQRGVAAEHILLGGFSQGGAVSLYLGLRYEKTLGGIIGLSTYMPATQLFAAESHRANQHTPIFLAHGLHDPVLALQLAESSR</sequence>
<dbReference type="InterPro" id="IPR003140">
    <property type="entry name" value="PLipase/COase/thioEstase"/>
</dbReference>
<reference evidence="4" key="1">
    <citation type="submission" date="2018-05" db="EMBL/GenBank/DDBJ databases">
        <authorList>
            <person name="Lanie J.A."/>
            <person name="Ng W.-L."/>
            <person name="Kazmierczak K.M."/>
            <person name="Andrzejewski T.M."/>
            <person name="Davidsen T.M."/>
            <person name="Wayne K.J."/>
            <person name="Tettelin H."/>
            <person name="Glass J.I."/>
            <person name="Rusch D."/>
            <person name="Podicherti R."/>
            <person name="Tsui H.-C.T."/>
            <person name="Winkler M.E."/>
        </authorList>
    </citation>
    <scope>NUCLEOTIDE SEQUENCE</scope>
</reference>
<feature type="domain" description="Phospholipase/carboxylesterase/thioesterase" evidence="3">
    <location>
        <begin position="20"/>
        <end position="182"/>
    </location>
</feature>
<evidence type="ECO:0000256" key="2">
    <source>
        <dbReference type="ARBA" id="ARBA00022801"/>
    </source>
</evidence>
<evidence type="ECO:0000313" key="4">
    <source>
        <dbReference type="EMBL" id="SUZ94579.1"/>
    </source>
</evidence>
<protein>
    <recommendedName>
        <fullName evidence="3">Phospholipase/carboxylesterase/thioesterase domain-containing protein</fullName>
    </recommendedName>
</protein>
<dbReference type="GO" id="GO:0016787">
    <property type="term" value="F:hydrolase activity"/>
    <property type="evidence" value="ECO:0007669"/>
    <property type="project" value="UniProtKB-KW"/>
</dbReference>
<name>A0A381RU11_9ZZZZ</name>
<gene>
    <name evidence="4" type="ORF">METZ01_LOCUS47433</name>
</gene>
<evidence type="ECO:0000256" key="1">
    <source>
        <dbReference type="ARBA" id="ARBA00006499"/>
    </source>
</evidence>
<dbReference type="AlphaFoldDB" id="A0A381RU11"/>
<proteinExistence type="inferred from homology"/>
<keyword evidence="2" id="KW-0378">Hydrolase</keyword>
<dbReference type="EMBL" id="UINC01002248">
    <property type="protein sequence ID" value="SUZ94579.1"/>
    <property type="molecule type" value="Genomic_DNA"/>
</dbReference>
<organism evidence="4">
    <name type="scientific">marine metagenome</name>
    <dbReference type="NCBI Taxonomy" id="408172"/>
    <lineage>
        <taxon>unclassified sequences</taxon>
        <taxon>metagenomes</taxon>
        <taxon>ecological metagenomes</taxon>
    </lineage>
</organism>